<proteinExistence type="predicted"/>
<comment type="caution">
    <text evidence="1">The sequence shown here is derived from an EMBL/GenBank/DDBJ whole genome shotgun (WGS) entry which is preliminary data.</text>
</comment>
<gene>
    <name evidence="1" type="ORF">P8C59_000628</name>
</gene>
<accession>A0AAD9HY26</accession>
<evidence type="ECO:0000313" key="2">
    <source>
        <dbReference type="Proteomes" id="UP001217918"/>
    </source>
</evidence>
<dbReference type="EMBL" id="JAQQPM010000001">
    <property type="protein sequence ID" value="KAK2066847.1"/>
    <property type="molecule type" value="Genomic_DNA"/>
</dbReference>
<name>A0AAD9HY26_9PEZI</name>
<keyword evidence="2" id="KW-1185">Reference proteome</keyword>
<dbReference type="Proteomes" id="UP001217918">
    <property type="component" value="Unassembled WGS sequence"/>
</dbReference>
<reference evidence="1" key="1">
    <citation type="journal article" date="2023" name="Mol. Plant Microbe Interact.">
        <title>Elucidating the Obligate Nature and Biological Capacity of an Invasive Fungal Corn Pathogen.</title>
        <authorList>
            <person name="MacCready J.S."/>
            <person name="Roggenkamp E.M."/>
            <person name="Gdanetz K."/>
            <person name="Chilvers M.I."/>
        </authorList>
    </citation>
    <scope>NUCLEOTIDE SEQUENCE</scope>
    <source>
        <strain evidence="1">PM02</strain>
    </source>
</reference>
<organism evidence="1 2">
    <name type="scientific">Phyllachora maydis</name>
    <dbReference type="NCBI Taxonomy" id="1825666"/>
    <lineage>
        <taxon>Eukaryota</taxon>
        <taxon>Fungi</taxon>
        <taxon>Dikarya</taxon>
        <taxon>Ascomycota</taxon>
        <taxon>Pezizomycotina</taxon>
        <taxon>Sordariomycetes</taxon>
        <taxon>Sordariomycetidae</taxon>
        <taxon>Phyllachorales</taxon>
        <taxon>Phyllachoraceae</taxon>
        <taxon>Phyllachora</taxon>
    </lineage>
</organism>
<sequence>MPHGLGSLEIFASVGPVAKDHAATLAKSEWEQIKRGHAFTLALSDHTRERPTHVDAAVATSMRAAQPGRLTPPTAQQAGG</sequence>
<protein>
    <submittedName>
        <fullName evidence="1">Uncharacterized protein</fullName>
    </submittedName>
</protein>
<dbReference type="AlphaFoldDB" id="A0AAD9HY26"/>
<evidence type="ECO:0000313" key="1">
    <source>
        <dbReference type="EMBL" id="KAK2066847.1"/>
    </source>
</evidence>